<keyword evidence="4" id="KW-1185">Reference proteome</keyword>
<dbReference type="Gene3D" id="3.20.20.450">
    <property type="entry name" value="EAL domain"/>
    <property type="match status" value="1"/>
</dbReference>
<dbReference type="SUPFAM" id="SSF141868">
    <property type="entry name" value="EAL domain-like"/>
    <property type="match status" value="1"/>
</dbReference>
<feature type="domain" description="EAL" evidence="1">
    <location>
        <begin position="1"/>
        <end position="205"/>
    </location>
</feature>
<evidence type="ECO:0000259" key="2">
    <source>
        <dbReference type="PROSITE" id="PS51833"/>
    </source>
</evidence>
<dbReference type="Proteomes" id="UP000298347">
    <property type="component" value="Unassembled WGS sequence"/>
</dbReference>
<dbReference type="PANTHER" id="PTHR33525:SF4">
    <property type="entry name" value="CYCLIC DI-GMP PHOSPHODIESTERASE CDGJ"/>
    <property type="match status" value="1"/>
</dbReference>
<dbReference type="InterPro" id="IPR035919">
    <property type="entry name" value="EAL_sf"/>
</dbReference>
<dbReference type="Pfam" id="PF08668">
    <property type="entry name" value="HDOD"/>
    <property type="match status" value="1"/>
</dbReference>
<dbReference type="OrthoDB" id="9804751at2"/>
<feature type="domain" description="HDOD" evidence="2">
    <location>
        <begin position="199"/>
        <end position="386"/>
    </location>
</feature>
<dbReference type="SUPFAM" id="SSF109604">
    <property type="entry name" value="HD-domain/PDEase-like"/>
    <property type="match status" value="1"/>
</dbReference>
<accession>A0A4Z0GQG3</accession>
<dbReference type="InterPro" id="IPR052340">
    <property type="entry name" value="RNase_Y/CdgJ"/>
</dbReference>
<dbReference type="PIRSF" id="PIRSF003180">
    <property type="entry name" value="DiGMPpdiest_YuxH"/>
    <property type="match status" value="1"/>
</dbReference>
<gene>
    <name evidence="3" type="ORF">E4665_07555</name>
</gene>
<sequence>MDVYVARQPIFDSELRLYGYELLYRESKNNFFEGKDDQTATATLLANSVLVGHFNELIDRKRGFINFPGDFLTAGLPRLLPRQKIVIEILERVQATDAVIMACRQLKKDGYTLALDDFNINNSREVRALIELADIIKIEFSKIRLVDQLKFIRSRQGKTIFLAEKIETEKEFQLAKKMGYQLFQGYFFSKPSLINAKDIGTLNGSLIRIIKALGREEPDFPGIAKVIEQDLGLSYKILRLANTVNYGTQYPVRSIQQALVRIGTMHLIQWMHLFLLNGVRNIENSELVKESMIRGKMMALLCKETGQDDKESDYFIAGIFSSIDHILDDSMEHIIDELPLDDEVKNALLGAPNAIRQTLDSVIAFEEARWDDLFEFTSLHQIRSEKYMSLYLKALKWRKLIPKAPHAES</sequence>
<dbReference type="SMART" id="SM00052">
    <property type="entry name" value="EAL"/>
    <property type="match status" value="1"/>
</dbReference>
<dbReference type="PANTHER" id="PTHR33525">
    <property type="match status" value="1"/>
</dbReference>
<reference evidence="3 4" key="1">
    <citation type="journal article" date="2015" name="Int. J. Syst. Evol. Microbiol.">
        <title>Sporolactobacillus shoreae sp. nov. and Sporolactobacillus spathodeae sp. nov., two spore-forming lactic acid bacteria isolated from tree barks in Thailand.</title>
        <authorList>
            <person name="Thamacharoensuk T."/>
            <person name="Kitahara M."/>
            <person name="Ohkuma M."/>
            <person name="Thongchul N."/>
            <person name="Tanasupawat S."/>
        </authorList>
    </citation>
    <scope>NUCLEOTIDE SEQUENCE [LARGE SCALE GENOMIC DNA]</scope>
    <source>
        <strain evidence="3 4">BK92</strain>
    </source>
</reference>
<dbReference type="InterPro" id="IPR014408">
    <property type="entry name" value="dGMP_Pdiesterase_EAL/HD-GYP"/>
</dbReference>
<evidence type="ECO:0000313" key="3">
    <source>
        <dbReference type="EMBL" id="TGA98704.1"/>
    </source>
</evidence>
<evidence type="ECO:0000259" key="1">
    <source>
        <dbReference type="PROSITE" id="PS50883"/>
    </source>
</evidence>
<dbReference type="RefSeq" id="WP_135348181.1">
    <property type="nucleotide sequence ID" value="NZ_SRJD01000006.1"/>
</dbReference>
<dbReference type="Gene3D" id="1.10.3210.10">
    <property type="entry name" value="Hypothetical protein af1432"/>
    <property type="match status" value="1"/>
</dbReference>
<dbReference type="Pfam" id="PF00563">
    <property type="entry name" value="EAL"/>
    <property type="match status" value="1"/>
</dbReference>
<organism evidence="3 4">
    <name type="scientific">Sporolactobacillus shoreae</name>
    <dbReference type="NCBI Taxonomy" id="1465501"/>
    <lineage>
        <taxon>Bacteria</taxon>
        <taxon>Bacillati</taxon>
        <taxon>Bacillota</taxon>
        <taxon>Bacilli</taxon>
        <taxon>Bacillales</taxon>
        <taxon>Sporolactobacillaceae</taxon>
        <taxon>Sporolactobacillus</taxon>
    </lineage>
</organism>
<evidence type="ECO:0000313" key="4">
    <source>
        <dbReference type="Proteomes" id="UP000298347"/>
    </source>
</evidence>
<proteinExistence type="predicted"/>
<dbReference type="PROSITE" id="PS50883">
    <property type="entry name" value="EAL"/>
    <property type="match status" value="1"/>
</dbReference>
<name>A0A4Z0GQG3_9BACL</name>
<dbReference type="PROSITE" id="PS51833">
    <property type="entry name" value="HDOD"/>
    <property type="match status" value="1"/>
</dbReference>
<dbReference type="EMBL" id="SRJD01000006">
    <property type="protein sequence ID" value="TGA98704.1"/>
    <property type="molecule type" value="Genomic_DNA"/>
</dbReference>
<dbReference type="AlphaFoldDB" id="A0A4Z0GQG3"/>
<dbReference type="InterPro" id="IPR001633">
    <property type="entry name" value="EAL_dom"/>
</dbReference>
<comment type="caution">
    <text evidence="3">The sequence shown here is derived from an EMBL/GenBank/DDBJ whole genome shotgun (WGS) entry which is preliminary data.</text>
</comment>
<dbReference type="InterPro" id="IPR013976">
    <property type="entry name" value="HDOD"/>
</dbReference>
<protein>
    <submittedName>
        <fullName evidence="3">HDOD domain-containing protein</fullName>
    </submittedName>
</protein>